<dbReference type="GO" id="GO:0003735">
    <property type="term" value="F:structural constituent of ribosome"/>
    <property type="evidence" value="ECO:0007669"/>
    <property type="project" value="InterPro"/>
</dbReference>
<sequence length="146" mass="16278">PTKATAKAKALKAKRAVLKGVHSHKEKIQMSPTFQQPKTLRLRRQPKYPRKSTPGRNKLDCYAIIGEGNGTPLQYSCLENPKEPEDNTLVFIVEVKADKHQIEQAVMKLCDTDMAKVNILIRTDGEKKACVRLAPDDDVANKSGII</sequence>
<dbReference type="InterPro" id="IPR013025">
    <property type="entry name" value="Ribosomal_uL23-like"/>
</dbReference>
<keyword evidence="3" id="KW-0687">Ribonucleoprotein</keyword>
<gene>
    <name evidence="5" type="ORF">M91_09013</name>
</gene>
<evidence type="ECO:0000256" key="2">
    <source>
        <dbReference type="ARBA" id="ARBA00022980"/>
    </source>
</evidence>
<comment type="similarity">
    <text evidence="1">Belongs to the universal ribosomal protein uL23 family.</text>
</comment>
<feature type="non-terminal residue" evidence="5">
    <location>
        <position position="146"/>
    </location>
</feature>
<keyword evidence="2" id="KW-0689">Ribosomal protein</keyword>
<protein>
    <recommendedName>
        <fullName evidence="4">Large ribosomal subunit protein uL23 N-terminal domain-containing protein</fullName>
    </recommendedName>
</protein>
<dbReference type="Pfam" id="PF03939">
    <property type="entry name" value="Ribosomal_L23eN"/>
    <property type="match status" value="1"/>
</dbReference>
<dbReference type="GO" id="GO:0044391">
    <property type="term" value="C:ribosomal subunit"/>
    <property type="evidence" value="ECO:0007669"/>
    <property type="project" value="UniProtKB-ARBA"/>
</dbReference>
<organism evidence="5 6">
    <name type="scientific">Bos mutus</name>
    <name type="common">wild yak</name>
    <dbReference type="NCBI Taxonomy" id="72004"/>
    <lineage>
        <taxon>Eukaryota</taxon>
        <taxon>Metazoa</taxon>
        <taxon>Chordata</taxon>
        <taxon>Craniata</taxon>
        <taxon>Vertebrata</taxon>
        <taxon>Euteleostomi</taxon>
        <taxon>Mammalia</taxon>
        <taxon>Eutheria</taxon>
        <taxon>Laurasiatheria</taxon>
        <taxon>Artiodactyla</taxon>
        <taxon>Ruminantia</taxon>
        <taxon>Pecora</taxon>
        <taxon>Bovidae</taxon>
        <taxon>Bovinae</taxon>
        <taxon>Bos</taxon>
    </lineage>
</organism>
<feature type="domain" description="Large ribosomal subunit protein uL23 N-terminal" evidence="4">
    <location>
        <begin position="6"/>
        <end position="54"/>
    </location>
</feature>
<dbReference type="GO" id="GO:0006412">
    <property type="term" value="P:translation"/>
    <property type="evidence" value="ECO:0007669"/>
    <property type="project" value="InterPro"/>
</dbReference>
<dbReference type="Proteomes" id="UP000011080">
    <property type="component" value="Unassembled WGS sequence"/>
</dbReference>
<proteinExistence type="inferred from homology"/>
<evidence type="ECO:0000256" key="1">
    <source>
        <dbReference type="ARBA" id="ARBA00006700"/>
    </source>
</evidence>
<evidence type="ECO:0000313" key="6">
    <source>
        <dbReference type="Proteomes" id="UP000011080"/>
    </source>
</evidence>
<reference evidence="5 6" key="1">
    <citation type="journal article" date="2012" name="Nat. Genet.">
        <title>The yak genome and adaptation to life at high altitude.</title>
        <authorList>
            <person name="Qiu Q."/>
            <person name="Zhang G."/>
            <person name="Ma T."/>
            <person name="Qian W."/>
            <person name="Wang J."/>
            <person name="Ye Z."/>
            <person name="Cao C."/>
            <person name="Hu Q."/>
            <person name="Kim J."/>
            <person name="Larkin D.M."/>
            <person name="Auvil L."/>
            <person name="Capitanu B."/>
            <person name="Ma J."/>
            <person name="Lewin H.A."/>
            <person name="Qian X."/>
            <person name="Lang Y."/>
            <person name="Zhou R."/>
            <person name="Wang L."/>
            <person name="Wang K."/>
            <person name="Xia J."/>
            <person name="Liao S."/>
            <person name="Pan S."/>
            <person name="Lu X."/>
            <person name="Hou H."/>
            <person name="Wang Y."/>
            <person name="Zang X."/>
            <person name="Yin Y."/>
            <person name="Ma H."/>
            <person name="Zhang J."/>
            <person name="Wang Z."/>
            <person name="Zhang Y."/>
            <person name="Zhang D."/>
            <person name="Yonezawa T."/>
            <person name="Hasegawa M."/>
            <person name="Zhong Y."/>
            <person name="Liu W."/>
            <person name="Zhang Y."/>
            <person name="Huang Z."/>
            <person name="Zhang S."/>
            <person name="Long R."/>
            <person name="Yang H."/>
            <person name="Wang J."/>
            <person name="Lenstra J.A."/>
            <person name="Cooper D.N."/>
            <person name="Wu Y."/>
            <person name="Wang J."/>
            <person name="Shi P."/>
            <person name="Wang J."/>
            <person name="Liu J."/>
        </authorList>
    </citation>
    <scope>NUCLEOTIDE SEQUENCE [LARGE SCALE GENOMIC DNA]</scope>
    <source>
        <strain evidence="6">yakQH1</strain>
    </source>
</reference>
<feature type="non-terminal residue" evidence="5">
    <location>
        <position position="1"/>
    </location>
</feature>
<name>L8IV24_9CETA</name>
<accession>L8IV24</accession>
<dbReference type="EMBL" id="JH880658">
    <property type="protein sequence ID" value="ELR59848.1"/>
    <property type="molecule type" value="Genomic_DNA"/>
</dbReference>
<dbReference type="InterPro" id="IPR005633">
    <property type="entry name" value="Ribosomal_uL23_N"/>
</dbReference>
<dbReference type="AlphaFoldDB" id="L8IV24"/>
<evidence type="ECO:0000256" key="3">
    <source>
        <dbReference type="ARBA" id="ARBA00023274"/>
    </source>
</evidence>
<dbReference type="InterPro" id="IPR012678">
    <property type="entry name" value="Ribosomal_uL23/eL15/eS24_sf"/>
</dbReference>
<dbReference type="Gene3D" id="3.30.70.330">
    <property type="match status" value="1"/>
</dbReference>
<dbReference type="PANTHER" id="PTHR11620">
    <property type="entry name" value="60S RIBOSOMAL PROTEIN L23A"/>
    <property type="match status" value="1"/>
</dbReference>
<evidence type="ECO:0000259" key="4">
    <source>
        <dbReference type="Pfam" id="PF03939"/>
    </source>
</evidence>
<evidence type="ECO:0000313" key="5">
    <source>
        <dbReference type="EMBL" id="ELR59848.1"/>
    </source>
</evidence>
<dbReference type="SUPFAM" id="SSF54189">
    <property type="entry name" value="Ribosomal proteins S24e, L23 and L15e"/>
    <property type="match status" value="1"/>
</dbReference>
<dbReference type="InterPro" id="IPR012677">
    <property type="entry name" value="Nucleotide-bd_a/b_plait_sf"/>
</dbReference>